<comment type="caution">
    <text evidence="1">The sequence shown here is derived from an EMBL/GenBank/DDBJ whole genome shotgun (WGS) entry which is preliminary data.</text>
</comment>
<accession>A0A6G0U005</accession>
<evidence type="ECO:0000313" key="1">
    <source>
        <dbReference type="EMBL" id="KAE9542425.1"/>
    </source>
</evidence>
<evidence type="ECO:0000313" key="2">
    <source>
        <dbReference type="Proteomes" id="UP000475862"/>
    </source>
</evidence>
<gene>
    <name evidence="1" type="ORF">AGLY_003286</name>
</gene>
<keyword evidence="2" id="KW-1185">Reference proteome</keyword>
<proteinExistence type="predicted"/>
<organism evidence="1 2">
    <name type="scientific">Aphis glycines</name>
    <name type="common">Soybean aphid</name>
    <dbReference type="NCBI Taxonomy" id="307491"/>
    <lineage>
        <taxon>Eukaryota</taxon>
        <taxon>Metazoa</taxon>
        <taxon>Ecdysozoa</taxon>
        <taxon>Arthropoda</taxon>
        <taxon>Hexapoda</taxon>
        <taxon>Insecta</taxon>
        <taxon>Pterygota</taxon>
        <taxon>Neoptera</taxon>
        <taxon>Paraneoptera</taxon>
        <taxon>Hemiptera</taxon>
        <taxon>Sternorrhyncha</taxon>
        <taxon>Aphidomorpha</taxon>
        <taxon>Aphidoidea</taxon>
        <taxon>Aphididae</taxon>
        <taxon>Aphidini</taxon>
        <taxon>Aphis</taxon>
        <taxon>Aphis</taxon>
    </lineage>
</organism>
<protein>
    <submittedName>
        <fullName evidence="1">Uncharacterized protein</fullName>
    </submittedName>
</protein>
<dbReference type="OrthoDB" id="6603320at2759"/>
<dbReference type="Proteomes" id="UP000475862">
    <property type="component" value="Unassembled WGS sequence"/>
</dbReference>
<dbReference type="AlphaFoldDB" id="A0A6G0U005"/>
<reference evidence="1 2" key="1">
    <citation type="submission" date="2019-08" db="EMBL/GenBank/DDBJ databases">
        <title>The genome of the soybean aphid Biotype 1, its phylome, world population structure and adaptation to the North American continent.</title>
        <authorList>
            <person name="Giordano R."/>
            <person name="Donthu R.K."/>
            <person name="Hernandez A.G."/>
            <person name="Wright C.L."/>
            <person name="Zimin A.V."/>
        </authorList>
    </citation>
    <scope>NUCLEOTIDE SEQUENCE [LARGE SCALE GENOMIC DNA]</scope>
    <source>
        <tissue evidence="1">Whole aphids</tissue>
    </source>
</reference>
<name>A0A6G0U005_APHGL</name>
<sequence length="318" mass="37144">MEGFKEQLIVQSSVRFMSVGDLTVGRTYPITKMCYQETQYGRTVRCTLDDSLDGIIEVFLPRSIVISDEQEALYNIDGNQTLSLVFNGRRGRSVFTSLGGMTCQLSQPTACDTVPSRAELYSDSCRATLNRVDTPLPPYRYKYVEQWPADSTRAVSGSCRGMLKEKKGEFLGYLYDMIKREKHNVTTFLRWDEAPSCLKSHMENERFKRTILYSNKDWLDALPEANEMLEHDRKRYKKETKQMAMVSRKRSDRMDQLLRMFLCIMMVQGQSLYTIEEFKNETSIFYENQGEIRIIGAHWELVTYIPLSDYDLRHYQLE</sequence>
<dbReference type="EMBL" id="VYZN01000010">
    <property type="protein sequence ID" value="KAE9542425.1"/>
    <property type="molecule type" value="Genomic_DNA"/>
</dbReference>